<evidence type="ECO:0000256" key="8">
    <source>
        <dbReference type="SAM" id="MobiDB-lite"/>
    </source>
</evidence>
<comment type="similarity">
    <text evidence="2 7">Belongs to the ExbD/TolR family.</text>
</comment>
<dbReference type="Pfam" id="PF02472">
    <property type="entry name" value="ExbD"/>
    <property type="match status" value="1"/>
</dbReference>
<dbReference type="InterPro" id="IPR003400">
    <property type="entry name" value="ExbD"/>
</dbReference>
<name>A0A8K2A8Z6_9CYAN</name>
<evidence type="ECO:0000256" key="1">
    <source>
        <dbReference type="ARBA" id="ARBA00004162"/>
    </source>
</evidence>
<feature type="transmembrane region" description="Helical" evidence="9">
    <location>
        <begin position="12"/>
        <end position="37"/>
    </location>
</feature>
<evidence type="ECO:0000256" key="4">
    <source>
        <dbReference type="ARBA" id="ARBA00022692"/>
    </source>
</evidence>
<keyword evidence="11" id="KW-1185">Reference proteome</keyword>
<evidence type="ECO:0000256" key="7">
    <source>
        <dbReference type="RuleBase" id="RU003879"/>
    </source>
</evidence>
<evidence type="ECO:0000256" key="3">
    <source>
        <dbReference type="ARBA" id="ARBA00022475"/>
    </source>
</evidence>
<keyword evidence="6 9" id="KW-0472">Membrane</keyword>
<sequence length="191" mass="20758">MKISVDADTSEVQIQIIPLIDVIFCILTFFILAAVGLTRQQGINLDLPQAETGRPQLGDTLRVRVDAIGQLYVEQQAVTEPQLTQSLQTYVRARPTGVIVLNADRLVSYDQVVRVLDILQSVGGNRVALGTTTPETRTTPAPETSPPTPGFDPFSPFNGGVQVPEQNNDLFMPTVPPTGVPEPDNNQNQPE</sequence>
<keyword evidence="4 7" id="KW-0812">Transmembrane</keyword>
<dbReference type="EMBL" id="WVIC01000057">
    <property type="protein sequence ID" value="NCJ08569.1"/>
    <property type="molecule type" value="Genomic_DNA"/>
</dbReference>
<dbReference type="RefSeq" id="WP_161827041.1">
    <property type="nucleotide sequence ID" value="NZ_WVIC01000057.1"/>
</dbReference>
<dbReference type="GO" id="GO:0022857">
    <property type="term" value="F:transmembrane transporter activity"/>
    <property type="evidence" value="ECO:0007669"/>
    <property type="project" value="InterPro"/>
</dbReference>
<dbReference type="AlphaFoldDB" id="A0A8K2A8Z6"/>
<evidence type="ECO:0000313" key="10">
    <source>
        <dbReference type="EMBL" id="NCJ08569.1"/>
    </source>
</evidence>
<dbReference type="PANTHER" id="PTHR30558:SF3">
    <property type="entry name" value="BIOPOLYMER TRANSPORT PROTEIN EXBD-RELATED"/>
    <property type="match status" value="1"/>
</dbReference>
<evidence type="ECO:0000256" key="2">
    <source>
        <dbReference type="ARBA" id="ARBA00005811"/>
    </source>
</evidence>
<comment type="caution">
    <text evidence="10">The sequence shown here is derived from an EMBL/GenBank/DDBJ whole genome shotgun (WGS) entry which is preliminary data.</text>
</comment>
<dbReference type="GO" id="GO:0015031">
    <property type="term" value="P:protein transport"/>
    <property type="evidence" value="ECO:0007669"/>
    <property type="project" value="UniProtKB-KW"/>
</dbReference>
<feature type="region of interest" description="Disordered" evidence="8">
    <location>
        <begin position="128"/>
        <end position="191"/>
    </location>
</feature>
<proteinExistence type="inferred from homology"/>
<dbReference type="Gene3D" id="3.30.420.270">
    <property type="match status" value="1"/>
</dbReference>
<evidence type="ECO:0000256" key="9">
    <source>
        <dbReference type="SAM" id="Phobius"/>
    </source>
</evidence>
<dbReference type="PANTHER" id="PTHR30558">
    <property type="entry name" value="EXBD MEMBRANE COMPONENT OF PMF-DRIVEN MACROMOLECULE IMPORT SYSTEM"/>
    <property type="match status" value="1"/>
</dbReference>
<keyword evidence="3" id="KW-1003">Cell membrane</keyword>
<evidence type="ECO:0000313" key="11">
    <source>
        <dbReference type="Proteomes" id="UP000607397"/>
    </source>
</evidence>
<gene>
    <name evidence="10" type="ORF">GS597_19055</name>
</gene>
<reference evidence="10" key="1">
    <citation type="submission" date="2019-12" db="EMBL/GenBank/DDBJ databases">
        <title>High-Quality draft genome sequences of three cyanobacteria isolated from the limestone walls of the Old Cathedral of Coimbra.</title>
        <authorList>
            <person name="Tiago I."/>
            <person name="Soares F."/>
            <person name="Portugal A."/>
        </authorList>
    </citation>
    <scope>NUCLEOTIDE SEQUENCE [LARGE SCALE GENOMIC DNA]</scope>
    <source>
        <strain evidence="10">C</strain>
    </source>
</reference>
<evidence type="ECO:0000256" key="5">
    <source>
        <dbReference type="ARBA" id="ARBA00022989"/>
    </source>
</evidence>
<keyword evidence="7" id="KW-0653">Protein transport</keyword>
<comment type="subcellular location">
    <subcellularLocation>
        <location evidence="1">Cell membrane</location>
        <topology evidence="1">Single-pass membrane protein</topology>
    </subcellularLocation>
    <subcellularLocation>
        <location evidence="7">Cell membrane</location>
        <topology evidence="7">Single-pass type II membrane protein</topology>
    </subcellularLocation>
</comment>
<accession>A0A8K2A8Z6</accession>
<evidence type="ECO:0000256" key="6">
    <source>
        <dbReference type="ARBA" id="ARBA00023136"/>
    </source>
</evidence>
<protein>
    <submittedName>
        <fullName evidence="10">Biopolymer transporter ExbD</fullName>
    </submittedName>
</protein>
<dbReference type="Proteomes" id="UP000607397">
    <property type="component" value="Unassembled WGS sequence"/>
</dbReference>
<organism evidence="10 11">
    <name type="scientific">Petrachloros mirabilis ULC683</name>
    <dbReference type="NCBI Taxonomy" id="2781853"/>
    <lineage>
        <taxon>Bacteria</taxon>
        <taxon>Bacillati</taxon>
        <taxon>Cyanobacteriota</taxon>
        <taxon>Cyanophyceae</taxon>
        <taxon>Synechococcales</taxon>
        <taxon>Petrachlorosaceae</taxon>
        <taxon>Petrachloros</taxon>
        <taxon>Petrachloros mirabilis</taxon>
    </lineage>
</organism>
<dbReference type="GO" id="GO:0005886">
    <property type="term" value="C:plasma membrane"/>
    <property type="evidence" value="ECO:0007669"/>
    <property type="project" value="UniProtKB-SubCell"/>
</dbReference>
<keyword evidence="5 9" id="KW-1133">Transmembrane helix</keyword>
<keyword evidence="7" id="KW-0813">Transport</keyword>
<feature type="compositionally biased region" description="Low complexity" evidence="8">
    <location>
        <begin position="131"/>
        <end position="142"/>
    </location>
</feature>